<feature type="chain" id="PRO_5011752220" evidence="1">
    <location>
        <begin position="22"/>
        <end position="87"/>
    </location>
</feature>
<organism evidence="2 3">
    <name type="scientific">Epibacterium ulvae</name>
    <dbReference type="NCBI Taxonomy" id="1156985"/>
    <lineage>
        <taxon>Bacteria</taxon>
        <taxon>Pseudomonadati</taxon>
        <taxon>Pseudomonadota</taxon>
        <taxon>Alphaproteobacteria</taxon>
        <taxon>Rhodobacterales</taxon>
        <taxon>Roseobacteraceae</taxon>
        <taxon>Epibacterium</taxon>
    </lineage>
</organism>
<evidence type="ECO:0000313" key="3">
    <source>
        <dbReference type="Proteomes" id="UP000198767"/>
    </source>
</evidence>
<dbReference type="RefSeq" id="WP_090219591.1">
    <property type="nucleotide sequence ID" value="NZ_CANLDO010000017.1"/>
</dbReference>
<protein>
    <submittedName>
        <fullName evidence="2">Uncharacterized protein</fullName>
    </submittedName>
</protein>
<gene>
    <name evidence="2" type="ORF">SAMN04488118_10825</name>
</gene>
<dbReference type="Proteomes" id="UP000198767">
    <property type="component" value="Unassembled WGS sequence"/>
</dbReference>
<evidence type="ECO:0000313" key="2">
    <source>
        <dbReference type="EMBL" id="SCZ68580.1"/>
    </source>
</evidence>
<keyword evidence="3" id="KW-1185">Reference proteome</keyword>
<dbReference type="EMBL" id="FMWG01000008">
    <property type="protein sequence ID" value="SCZ68580.1"/>
    <property type="molecule type" value="Genomic_DNA"/>
</dbReference>
<sequence>MKRLLGCLALISPIGALPGSAQEFSVSTEGVVGSNGSIHMPKGEFRTSWPMLGSWTILDEGEATGQHVVYTQRGGLAKTIRSRCSWE</sequence>
<accession>A0A1G5R459</accession>
<feature type="signal peptide" evidence="1">
    <location>
        <begin position="1"/>
        <end position="21"/>
    </location>
</feature>
<proteinExistence type="predicted"/>
<dbReference type="STRING" id="1156985.SAMN04488118_10825"/>
<reference evidence="2 3" key="1">
    <citation type="submission" date="2016-10" db="EMBL/GenBank/DDBJ databases">
        <authorList>
            <person name="de Groot N.N."/>
        </authorList>
    </citation>
    <scope>NUCLEOTIDE SEQUENCE [LARGE SCALE GENOMIC DNA]</scope>
    <source>
        <strain evidence="2 3">U95</strain>
    </source>
</reference>
<dbReference type="AlphaFoldDB" id="A0A1G5R459"/>
<keyword evidence="1" id="KW-0732">Signal</keyword>
<evidence type="ECO:0000256" key="1">
    <source>
        <dbReference type="SAM" id="SignalP"/>
    </source>
</evidence>
<name>A0A1G5R459_9RHOB</name>